<organism evidence="2 3">
    <name type="scientific">Rhodanobacter thiooxydans</name>
    <dbReference type="NCBI Taxonomy" id="416169"/>
    <lineage>
        <taxon>Bacteria</taxon>
        <taxon>Pseudomonadati</taxon>
        <taxon>Pseudomonadota</taxon>
        <taxon>Gammaproteobacteria</taxon>
        <taxon>Lysobacterales</taxon>
        <taxon>Rhodanobacteraceae</taxon>
        <taxon>Rhodanobacter</taxon>
    </lineage>
</organism>
<evidence type="ECO:0000256" key="1">
    <source>
        <dbReference type="SAM" id="Phobius"/>
    </source>
</evidence>
<dbReference type="InterPro" id="IPR052948">
    <property type="entry name" value="Low_temp-induced_all0457"/>
</dbReference>
<name>A0A154QFK6_9GAMM</name>
<comment type="caution">
    <text evidence="2">The sequence shown here is derived from an EMBL/GenBank/DDBJ whole genome shotgun (WGS) entry which is preliminary data.</text>
</comment>
<reference evidence="2 3" key="1">
    <citation type="journal article" date="2016" name="MBio">
        <title>Lateral Gene Transfer in a Heavy Metal-Contaminated-Groundwater Microbial Community.</title>
        <authorList>
            <person name="Hemme C.L."/>
            <person name="Green S.J."/>
            <person name="Rishishwar L."/>
            <person name="Prakash O."/>
            <person name="Pettenato A."/>
            <person name="Chakraborty R."/>
            <person name="Deutschbauer A.M."/>
            <person name="Van Nostrand J.D."/>
            <person name="Wu L."/>
            <person name="He Z."/>
            <person name="Jordan I.K."/>
            <person name="Hazen T.C."/>
            <person name="Arkin A.P."/>
            <person name="Kostka J.E."/>
            <person name="Zhou J."/>
        </authorList>
    </citation>
    <scope>NUCLEOTIDE SEQUENCE [LARGE SCALE GENOMIC DNA]</scope>
    <source>
        <strain evidence="2 3">FW104-T7</strain>
    </source>
</reference>
<dbReference type="eggNOG" id="ENOG50303WG">
    <property type="taxonomic scope" value="Bacteria"/>
</dbReference>
<keyword evidence="1" id="KW-0812">Transmembrane</keyword>
<feature type="transmembrane region" description="Helical" evidence="1">
    <location>
        <begin position="88"/>
        <end position="110"/>
    </location>
</feature>
<dbReference type="PANTHER" id="PTHR36109:SF2">
    <property type="entry name" value="MEMBRANE PROTEIN"/>
    <property type="match status" value="1"/>
</dbReference>
<evidence type="ECO:0008006" key="4">
    <source>
        <dbReference type="Google" id="ProtNLM"/>
    </source>
</evidence>
<evidence type="ECO:0000313" key="3">
    <source>
        <dbReference type="Proteomes" id="UP000076131"/>
    </source>
</evidence>
<dbReference type="Proteomes" id="UP000076131">
    <property type="component" value="Unassembled WGS sequence"/>
</dbReference>
<dbReference type="RefSeq" id="WP_008436386.1">
    <property type="nucleotide sequence ID" value="NZ_LVJS01000054.1"/>
</dbReference>
<feature type="transmembrane region" description="Helical" evidence="1">
    <location>
        <begin position="63"/>
        <end position="82"/>
    </location>
</feature>
<protein>
    <recommendedName>
        <fullName evidence="4">DUF1269 domain-containing protein</fullName>
    </recommendedName>
</protein>
<keyword evidence="3" id="KW-1185">Reference proteome</keyword>
<accession>A0A154QFK6</accession>
<evidence type="ECO:0000313" key="2">
    <source>
        <dbReference type="EMBL" id="KZC22726.1"/>
    </source>
</evidence>
<keyword evidence="1" id="KW-1133">Transmembrane helix</keyword>
<gene>
    <name evidence="2" type="ORF">RHOFW104T7_18165</name>
</gene>
<keyword evidence="1" id="KW-0472">Membrane</keyword>
<dbReference type="EMBL" id="LVJS01000054">
    <property type="protein sequence ID" value="KZC22726.1"/>
    <property type="molecule type" value="Genomic_DNA"/>
</dbReference>
<dbReference type="PANTHER" id="PTHR36109">
    <property type="entry name" value="MEMBRANE PROTEIN-RELATED"/>
    <property type="match status" value="1"/>
</dbReference>
<proteinExistence type="predicted"/>
<dbReference type="STRING" id="416169.RHOFW104T7_18165"/>
<dbReference type="AlphaFoldDB" id="A0A154QFK6"/>
<sequence length="165" mass="16955">MKTRHVFSTDDIHAARLAIDALRRVGWPDDDISLVARQDIENDQIPDDRQDTSGDFSRGGFKGLLAGGGSGLLVGLIAVAVPPLGVTLAGAAAMTAAGAAVGGWVGMLTGTAEPGPVRRRFEDEIAAGHVLVAVDGKPDQLAKAEAVLLELGARPLPFNAPSALS</sequence>